<dbReference type="EMBL" id="DWWA01000054">
    <property type="protein sequence ID" value="HJC73236.1"/>
    <property type="molecule type" value="Genomic_DNA"/>
</dbReference>
<reference evidence="3" key="1">
    <citation type="journal article" date="2021" name="PeerJ">
        <title>Extensive microbial diversity within the chicken gut microbiome revealed by metagenomics and culture.</title>
        <authorList>
            <person name="Gilroy R."/>
            <person name="Ravi A."/>
            <person name="Getino M."/>
            <person name="Pursley I."/>
            <person name="Horton D.L."/>
            <person name="Alikhan N.F."/>
            <person name="Baker D."/>
            <person name="Gharbi K."/>
            <person name="Hall N."/>
            <person name="Watson M."/>
            <person name="Adriaenssens E.M."/>
            <person name="Foster-Nyarko E."/>
            <person name="Jarju S."/>
            <person name="Secka A."/>
            <person name="Antonio M."/>
            <person name="Oren A."/>
            <person name="Chaudhuri R.R."/>
            <person name="La Ragione R."/>
            <person name="Hildebrand F."/>
            <person name="Pallen M.J."/>
        </authorList>
    </citation>
    <scope>NUCLEOTIDE SEQUENCE</scope>
    <source>
        <strain evidence="3">5933</strain>
    </source>
</reference>
<accession>A0A9D2Q819</accession>
<dbReference type="SUPFAM" id="SSF53850">
    <property type="entry name" value="Periplasmic binding protein-like II"/>
    <property type="match status" value="1"/>
</dbReference>
<dbReference type="PANTHER" id="PTHR35936:SF34">
    <property type="entry name" value="ABC TRANSPORTER EXTRACELLULAR-BINDING PROTEIN YCKB-RELATED"/>
    <property type="match status" value="1"/>
</dbReference>
<reference evidence="3" key="2">
    <citation type="submission" date="2021-04" db="EMBL/GenBank/DDBJ databases">
        <authorList>
            <person name="Gilroy R."/>
        </authorList>
    </citation>
    <scope>NUCLEOTIDE SEQUENCE</scope>
    <source>
        <strain evidence="3">5933</strain>
    </source>
</reference>
<dbReference type="Gene3D" id="3.40.190.10">
    <property type="entry name" value="Periplasmic binding protein-like II"/>
    <property type="match status" value="2"/>
</dbReference>
<name>A0A9D2Q819_9FIRM</name>
<proteinExistence type="predicted"/>
<dbReference type="PANTHER" id="PTHR35936">
    <property type="entry name" value="MEMBRANE-BOUND LYTIC MUREIN TRANSGLYCOSYLASE F"/>
    <property type="match status" value="1"/>
</dbReference>
<organism evidence="3 4">
    <name type="scientific">Candidatus Ruthenibacterium merdavium</name>
    <dbReference type="NCBI Taxonomy" id="2838752"/>
    <lineage>
        <taxon>Bacteria</taxon>
        <taxon>Bacillati</taxon>
        <taxon>Bacillota</taxon>
        <taxon>Clostridia</taxon>
        <taxon>Eubacteriales</taxon>
        <taxon>Oscillospiraceae</taxon>
        <taxon>Ruthenibacterium</taxon>
    </lineage>
</organism>
<dbReference type="SMART" id="SM00062">
    <property type="entry name" value="PBPb"/>
    <property type="match status" value="1"/>
</dbReference>
<evidence type="ECO:0000313" key="4">
    <source>
        <dbReference type="Proteomes" id="UP000823918"/>
    </source>
</evidence>
<protein>
    <submittedName>
        <fullName evidence="3">Transporter substrate-binding domain-containing protein</fullName>
    </submittedName>
</protein>
<evidence type="ECO:0000259" key="2">
    <source>
        <dbReference type="SMART" id="SM00062"/>
    </source>
</evidence>
<dbReference type="AlphaFoldDB" id="A0A9D2Q819"/>
<dbReference type="Proteomes" id="UP000823918">
    <property type="component" value="Unassembled WGS sequence"/>
</dbReference>
<feature type="domain" description="Solute-binding protein family 3/N-terminal" evidence="2">
    <location>
        <begin position="59"/>
        <end position="283"/>
    </location>
</feature>
<keyword evidence="1" id="KW-0732">Signal</keyword>
<dbReference type="Pfam" id="PF00497">
    <property type="entry name" value="SBP_bac_3"/>
    <property type="match status" value="1"/>
</dbReference>
<gene>
    <name evidence="3" type="ORF">H9698_10670</name>
</gene>
<evidence type="ECO:0000313" key="3">
    <source>
        <dbReference type="EMBL" id="HJC73236.1"/>
    </source>
</evidence>
<evidence type="ECO:0000256" key="1">
    <source>
        <dbReference type="ARBA" id="ARBA00022729"/>
    </source>
</evidence>
<sequence length="288" mass="32023">MKKTIFSILLTVAVLSAFGVLHPYTVPIMPNVPAAEETSLKEELIPSDPSWQTVQEKGTLTIGVRSSFPPMTFSDENGALTGMDIELAKAVCETLNIEPEFKIIDNWHQKETLLAQGEIDCIWSAFSLTPEHEKTVCFSQPYLITKLSVLASQNVWVTDMSALLFCRIGAEEGSSAWEMFQSVEDYESLLPNLIPLDTCASGLEMLANGTLDVFVVDQTYAKYQMDQSEAFAYFTAFDFGDDLYAVGFRPEDEMLANEVDRALQSLIADGTAHQIAQHWLEESDILIP</sequence>
<dbReference type="InterPro" id="IPR001638">
    <property type="entry name" value="Solute-binding_3/MltF_N"/>
</dbReference>
<comment type="caution">
    <text evidence="3">The sequence shown here is derived from an EMBL/GenBank/DDBJ whole genome shotgun (WGS) entry which is preliminary data.</text>
</comment>